<dbReference type="InterPro" id="IPR013057">
    <property type="entry name" value="AA_transpt_TM"/>
</dbReference>
<evidence type="ECO:0000256" key="5">
    <source>
        <dbReference type="SAM" id="Phobius"/>
    </source>
</evidence>
<keyword evidence="2 5" id="KW-0812">Transmembrane</keyword>
<accession>A0A9P0DGQ1</accession>
<dbReference type="PANTHER" id="PTHR22950:SF349">
    <property type="entry name" value="AMINO ACID TRANSPORTER TRANSMEMBRANE DOMAIN-CONTAINING PROTEIN"/>
    <property type="match status" value="1"/>
</dbReference>
<reference evidence="7" key="1">
    <citation type="submission" date="2022-01" db="EMBL/GenBank/DDBJ databases">
        <authorList>
            <person name="King R."/>
        </authorList>
    </citation>
    <scope>NUCLEOTIDE SEQUENCE</scope>
</reference>
<organism evidence="7 8">
    <name type="scientific">Ceutorhynchus assimilis</name>
    <name type="common">cabbage seed weevil</name>
    <dbReference type="NCBI Taxonomy" id="467358"/>
    <lineage>
        <taxon>Eukaryota</taxon>
        <taxon>Metazoa</taxon>
        <taxon>Ecdysozoa</taxon>
        <taxon>Arthropoda</taxon>
        <taxon>Hexapoda</taxon>
        <taxon>Insecta</taxon>
        <taxon>Pterygota</taxon>
        <taxon>Neoptera</taxon>
        <taxon>Endopterygota</taxon>
        <taxon>Coleoptera</taxon>
        <taxon>Polyphaga</taxon>
        <taxon>Cucujiformia</taxon>
        <taxon>Curculionidae</taxon>
        <taxon>Ceutorhynchinae</taxon>
        <taxon>Ceutorhynchus</taxon>
    </lineage>
</organism>
<feature type="transmembrane region" description="Helical" evidence="5">
    <location>
        <begin position="92"/>
        <end position="113"/>
    </location>
</feature>
<protein>
    <recommendedName>
        <fullName evidence="6">Amino acid transporter transmembrane domain-containing protein</fullName>
    </recommendedName>
</protein>
<proteinExistence type="predicted"/>
<keyword evidence="8" id="KW-1185">Reference proteome</keyword>
<sequence>MHLVKGYVGTGVFSMGDALKNSGLIFGPITILLIGMVCLHCCHLLVNSAYLLNTHFKFERVPDYADTAKLSFALVAPDFPALGFVAKLIVNAFLIMAQMGFCACYFVFISWNVRELLKVYKCPLDIHWIIAIVVIPIWLTCLIRTLKLLAKISMLANIILLTSIVIVLYYSFTKPTSHYPAGLMIPSISKFAIFFGQSVYAFEGIGLVLILYNEMSSPELFNETYGVLNIGLHIVTILYLCFGVVTYVQFGDAIKETVTLNLDTKEILGQTVLVLISIGVSFSFSLQLYVAIDIICPKILLWLGPFEYPVLVELWLRTALVITTFVMAEAIPRLQIMLSFVGSFLSCALIVIFPAIIDITTSYSFKKLTKCLLLKDFLIVIFGIIGMLAGTYESLALLANEIGK</sequence>
<evidence type="ECO:0000256" key="1">
    <source>
        <dbReference type="ARBA" id="ARBA00004141"/>
    </source>
</evidence>
<dbReference type="PANTHER" id="PTHR22950">
    <property type="entry name" value="AMINO ACID TRANSPORTER"/>
    <property type="match status" value="1"/>
</dbReference>
<evidence type="ECO:0000256" key="3">
    <source>
        <dbReference type="ARBA" id="ARBA00022989"/>
    </source>
</evidence>
<feature type="domain" description="Amino acid transporter transmembrane" evidence="6">
    <location>
        <begin position="1"/>
        <end position="394"/>
    </location>
</feature>
<feature type="transmembrane region" description="Helical" evidence="5">
    <location>
        <begin position="191"/>
        <end position="212"/>
    </location>
</feature>
<keyword evidence="3 5" id="KW-1133">Transmembrane helix</keyword>
<feature type="transmembrane region" description="Helical" evidence="5">
    <location>
        <begin position="152"/>
        <end position="170"/>
    </location>
</feature>
<dbReference type="GO" id="GO:0015179">
    <property type="term" value="F:L-amino acid transmembrane transporter activity"/>
    <property type="evidence" value="ECO:0007669"/>
    <property type="project" value="TreeGrafter"/>
</dbReference>
<gene>
    <name evidence="7" type="ORF">CEUTPL_LOCUS2070</name>
</gene>
<evidence type="ECO:0000256" key="2">
    <source>
        <dbReference type="ARBA" id="ARBA00022692"/>
    </source>
</evidence>
<dbReference type="GO" id="GO:0005774">
    <property type="term" value="C:vacuolar membrane"/>
    <property type="evidence" value="ECO:0007669"/>
    <property type="project" value="TreeGrafter"/>
</dbReference>
<dbReference type="AlphaFoldDB" id="A0A9P0DGQ1"/>
<dbReference type="Pfam" id="PF01490">
    <property type="entry name" value="Aa_trans"/>
    <property type="match status" value="1"/>
</dbReference>
<evidence type="ECO:0000313" key="7">
    <source>
        <dbReference type="EMBL" id="CAH1123043.1"/>
    </source>
</evidence>
<dbReference type="Proteomes" id="UP001152799">
    <property type="component" value="Chromosome 10"/>
</dbReference>
<feature type="transmembrane region" description="Helical" evidence="5">
    <location>
        <begin position="338"/>
        <end position="357"/>
    </location>
</feature>
<evidence type="ECO:0000256" key="4">
    <source>
        <dbReference type="ARBA" id="ARBA00023136"/>
    </source>
</evidence>
<feature type="transmembrane region" description="Helical" evidence="5">
    <location>
        <begin position="232"/>
        <end position="250"/>
    </location>
</feature>
<dbReference type="OrthoDB" id="1684102at2759"/>
<evidence type="ECO:0000259" key="6">
    <source>
        <dbReference type="Pfam" id="PF01490"/>
    </source>
</evidence>
<feature type="transmembrane region" description="Helical" evidence="5">
    <location>
        <begin position="271"/>
        <end position="292"/>
    </location>
</feature>
<name>A0A9P0DGQ1_9CUCU</name>
<comment type="subcellular location">
    <subcellularLocation>
        <location evidence="1">Membrane</location>
        <topology evidence="1">Multi-pass membrane protein</topology>
    </subcellularLocation>
</comment>
<evidence type="ECO:0000313" key="8">
    <source>
        <dbReference type="Proteomes" id="UP001152799"/>
    </source>
</evidence>
<dbReference type="EMBL" id="OU892286">
    <property type="protein sequence ID" value="CAH1123043.1"/>
    <property type="molecule type" value="Genomic_DNA"/>
</dbReference>
<feature type="transmembrane region" description="Helical" evidence="5">
    <location>
        <begin position="24"/>
        <end position="46"/>
    </location>
</feature>
<feature type="transmembrane region" description="Helical" evidence="5">
    <location>
        <begin position="125"/>
        <end position="146"/>
    </location>
</feature>
<keyword evidence="4 5" id="KW-0472">Membrane</keyword>
<feature type="transmembrane region" description="Helical" evidence="5">
    <location>
        <begin position="377"/>
        <end position="399"/>
    </location>
</feature>